<protein>
    <recommendedName>
        <fullName evidence="2">UPF0145 protein PQJ61_05470</fullName>
    </recommendedName>
</protein>
<accession>A0AAJ1IE93</accession>
<dbReference type="AlphaFoldDB" id="A0AAJ1IE93"/>
<evidence type="ECO:0000256" key="2">
    <source>
        <dbReference type="HAMAP-Rule" id="MF_00338"/>
    </source>
</evidence>
<dbReference type="SUPFAM" id="SSF117782">
    <property type="entry name" value="YbjQ-like"/>
    <property type="match status" value="1"/>
</dbReference>
<dbReference type="PANTHER" id="PTHR34068:SF2">
    <property type="entry name" value="UPF0145 PROTEIN SCO3412"/>
    <property type="match status" value="1"/>
</dbReference>
<organism evidence="3 4">
    <name type="scientific">Candidatus Thalassospirochaeta sargassi</name>
    <dbReference type="NCBI Taxonomy" id="3119039"/>
    <lineage>
        <taxon>Bacteria</taxon>
        <taxon>Pseudomonadati</taxon>
        <taxon>Spirochaetota</taxon>
        <taxon>Spirochaetia</taxon>
        <taxon>Spirochaetales</taxon>
        <taxon>Spirochaetaceae</taxon>
        <taxon>Candidatus Thalassospirochaeta</taxon>
    </lineage>
</organism>
<dbReference type="Gene3D" id="3.30.110.70">
    <property type="entry name" value="Hypothetical protein apc22750. Chain B"/>
    <property type="match status" value="1"/>
</dbReference>
<evidence type="ECO:0000256" key="1">
    <source>
        <dbReference type="ARBA" id="ARBA00010751"/>
    </source>
</evidence>
<gene>
    <name evidence="3" type="ORF">PQJ61_05470</name>
</gene>
<dbReference type="InterPro" id="IPR035439">
    <property type="entry name" value="UPF0145_dom_sf"/>
</dbReference>
<dbReference type="PANTHER" id="PTHR34068">
    <property type="entry name" value="UPF0145 PROTEIN YBJQ"/>
    <property type="match status" value="1"/>
</dbReference>
<name>A0AAJ1IE93_9SPIO</name>
<dbReference type="HAMAP" id="MF_00338">
    <property type="entry name" value="UPF0145"/>
    <property type="match status" value="1"/>
</dbReference>
<evidence type="ECO:0000313" key="3">
    <source>
        <dbReference type="EMBL" id="MDC7226193.1"/>
    </source>
</evidence>
<dbReference type="InterPro" id="IPR002765">
    <property type="entry name" value="UPF0145_YbjQ-like"/>
</dbReference>
<proteinExistence type="inferred from homology"/>
<comment type="caution">
    <text evidence="3">The sequence shown here is derived from an EMBL/GenBank/DDBJ whole genome shotgun (WGS) entry which is preliminary data.</text>
</comment>
<dbReference type="Proteomes" id="UP001221217">
    <property type="component" value="Unassembled WGS sequence"/>
</dbReference>
<dbReference type="Pfam" id="PF01906">
    <property type="entry name" value="YbjQ_1"/>
    <property type="match status" value="1"/>
</dbReference>
<sequence>MSDNGIILVTTDNIPGRSITKVMGMARGNTIRARHMGKDIMAGFKNMVGGEIADYTKMMAESREQALDRLIEDAESLGADAVIGIRFTTTSLMQGAAEFLVYGTAVKLD</sequence>
<evidence type="ECO:0000313" key="4">
    <source>
        <dbReference type="Proteomes" id="UP001221217"/>
    </source>
</evidence>
<comment type="similarity">
    <text evidence="1 2">Belongs to the UPF0145 family.</text>
</comment>
<dbReference type="EMBL" id="JAQQAL010000011">
    <property type="protein sequence ID" value="MDC7226193.1"/>
    <property type="molecule type" value="Genomic_DNA"/>
</dbReference>
<reference evidence="3 4" key="1">
    <citation type="submission" date="2022-12" db="EMBL/GenBank/DDBJ databases">
        <title>Metagenome assembled genome from gulf of manar.</title>
        <authorList>
            <person name="Kohli P."/>
            <person name="Pk S."/>
            <person name="Venkata Ramana C."/>
            <person name="Sasikala C."/>
        </authorList>
    </citation>
    <scope>NUCLEOTIDE SEQUENCE [LARGE SCALE GENOMIC DNA]</scope>
    <source>
        <strain evidence="3">JB008</strain>
    </source>
</reference>